<dbReference type="EMBL" id="CAJNOG010003733">
    <property type="protein sequence ID" value="CAF1535121.1"/>
    <property type="molecule type" value="Genomic_DNA"/>
</dbReference>
<gene>
    <name evidence="1" type="ORF">JYZ213_LOCUS45373</name>
</gene>
<dbReference type="AlphaFoldDB" id="A0A815VQ33"/>
<organism evidence="1 2">
    <name type="scientific">Adineta steineri</name>
    <dbReference type="NCBI Taxonomy" id="433720"/>
    <lineage>
        <taxon>Eukaryota</taxon>
        <taxon>Metazoa</taxon>
        <taxon>Spiralia</taxon>
        <taxon>Gnathifera</taxon>
        <taxon>Rotifera</taxon>
        <taxon>Eurotatoria</taxon>
        <taxon>Bdelloidea</taxon>
        <taxon>Adinetida</taxon>
        <taxon>Adinetidae</taxon>
        <taxon>Adineta</taxon>
    </lineage>
</organism>
<dbReference type="Gene3D" id="3.90.190.10">
    <property type="entry name" value="Protein tyrosine phosphatase superfamily"/>
    <property type="match status" value="1"/>
</dbReference>
<dbReference type="Proteomes" id="UP000663845">
    <property type="component" value="Unassembled WGS sequence"/>
</dbReference>
<name>A0A815VQ33_9BILA</name>
<evidence type="ECO:0000313" key="1">
    <source>
        <dbReference type="EMBL" id="CAF1535121.1"/>
    </source>
</evidence>
<evidence type="ECO:0000313" key="2">
    <source>
        <dbReference type="Proteomes" id="UP000663845"/>
    </source>
</evidence>
<proteinExistence type="predicted"/>
<dbReference type="InterPro" id="IPR029021">
    <property type="entry name" value="Prot-tyrosine_phosphatase-like"/>
</dbReference>
<comment type="caution">
    <text evidence="1">The sequence shown here is derived from an EMBL/GenBank/DDBJ whole genome shotgun (WGS) entry which is preliminary data.</text>
</comment>
<dbReference type="SUPFAM" id="SSF52799">
    <property type="entry name" value="(Phosphotyrosine protein) phosphatases II"/>
    <property type="match status" value="1"/>
</dbReference>
<reference evidence="1" key="1">
    <citation type="submission" date="2021-02" db="EMBL/GenBank/DDBJ databases">
        <authorList>
            <person name="Nowell W R."/>
        </authorList>
    </citation>
    <scope>NUCLEOTIDE SEQUENCE</scope>
</reference>
<sequence>MPIEDQNTGIIPEGKKWSWNMLIQNIKDDKQELGLVIDLSLTKPYYTTKDEKFIQETILYKKIPCEG</sequence>
<accession>A0A815VQ33</accession>
<protein>
    <submittedName>
        <fullName evidence="1">Uncharacterized protein</fullName>
    </submittedName>
</protein>